<accession>A0A645H654</accession>
<gene>
    <name evidence="1" type="ORF">SDC9_182001</name>
</gene>
<evidence type="ECO:0000313" key="1">
    <source>
        <dbReference type="EMBL" id="MPN34507.1"/>
    </source>
</evidence>
<name>A0A645H654_9ZZZZ</name>
<protein>
    <submittedName>
        <fullName evidence="1">Uncharacterized protein</fullName>
    </submittedName>
</protein>
<organism evidence="1">
    <name type="scientific">bioreactor metagenome</name>
    <dbReference type="NCBI Taxonomy" id="1076179"/>
    <lineage>
        <taxon>unclassified sequences</taxon>
        <taxon>metagenomes</taxon>
        <taxon>ecological metagenomes</taxon>
    </lineage>
</organism>
<comment type="caution">
    <text evidence="1">The sequence shown here is derived from an EMBL/GenBank/DDBJ whole genome shotgun (WGS) entry which is preliminary data.</text>
</comment>
<dbReference type="AlphaFoldDB" id="A0A645H654"/>
<dbReference type="EMBL" id="VSSQ01087586">
    <property type="protein sequence ID" value="MPN34507.1"/>
    <property type="molecule type" value="Genomic_DNA"/>
</dbReference>
<proteinExistence type="predicted"/>
<sequence>MDQFISHYEISKIYNWRKDKALVNLLNIALKDDVLKYIIELNLASLRAVMDTIEYEILQEIRDSLNIKHSTEDTIKYLKEVEQLYNAIDDSVKKKPNIKK</sequence>
<reference evidence="1" key="1">
    <citation type="submission" date="2019-08" db="EMBL/GenBank/DDBJ databases">
        <authorList>
            <person name="Kucharzyk K."/>
            <person name="Murdoch R.W."/>
            <person name="Higgins S."/>
            <person name="Loffler F."/>
        </authorList>
    </citation>
    <scope>NUCLEOTIDE SEQUENCE</scope>
</reference>